<dbReference type="Proteomes" id="UP000283530">
    <property type="component" value="Unassembled WGS sequence"/>
</dbReference>
<dbReference type="EMBL" id="QPKB01000005">
    <property type="protein sequence ID" value="RWR84555.1"/>
    <property type="molecule type" value="Genomic_DNA"/>
</dbReference>
<keyword evidence="2" id="KW-1185">Reference proteome</keyword>
<protein>
    <submittedName>
        <fullName evidence="1">Uncharacterized protein</fullName>
    </submittedName>
</protein>
<gene>
    <name evidence="1" type="ORF">CKAN_01337300</name>
</gene>
<accession>A0A443P195</accession>
<evidence type="ECO:0000313" key="1">
    <source>
        <dbReference type="EMBL" id="RWR84555.1"/>
    </source>
</evidence>
<name>A0A443P195_9MAGN</name>
<organism evidence="1 2">
    <name type="scientific">Cinnamomum micranthum f. kanehirae</name>
    <dbReference type="NCBI Taxonomy" id="337451"/>
    <lineage>
        <taxon>Eukaryota</taxon>
        <taxon>Viridiplantae</taxon>
        <taxon>Streptophyta</taxon>
        <taxon>Embryophyta</taxon>
        <taxon>Tracheophyta</taxon>
        <taxon>Spermatophyta</taxon>
        <taxon>Magnoliopsida</taxon>
        <taxon>Magnoliidae</taxon>
        <taxon>Laurales</taxon>
        <taxon>Lauraceae</taxon>
        <taxon>Cinnamomum</taxon>
    </lineage>
</organism>
<dbReference type="AlphaFoldDB" id="A0A443P195"/>
<reference evidence="1 2" key="1">
    <citation type="journal article" date="2019" name="Nat. Plants">
        <title>Stout camphor tree genome fills gaps in understanding of flowering plant genome evolution.</title>
        <authorList>
            <person name="Chaw S.M."/>
            <person name="Liu Y.C."/>
            <person name="Wu Y.W."/>
            <person name="Wang H.Y."/>
            <person name="Lin C.I."/>
            <person name="Wu C.S."/>
            <person name="Ke H.M."/>
            <person name="Chang L.Y."/>
            <person name="Hsu C.Y."/>
            <person name="Yang H.T."/>
            <person name="Sudianto E."/>
            <person name="Hsu M.H."/>
            <person name="Wu K.P."/>
            <person name="Wang L.N."/>
            <person name="Leebens-Mack J.H."/>
            <person name="Tsai I.J."/>
        </authorList>
    </citation>
    <scope>NUCLEOTIDE SEQUENCE [LARGE SCALE GENOMIC DNA]</scope>
    <source>
        <strain evidence="2">cv. Chaw 1501</strain>
        <tissue evidence="1">Young leaves</tissue>
    </source>
</reference>
<sequence>MPSVAKMQFQPPKKKKVQHFLLNVMNLPGRLTDLDAVFRFVRATSVPNTLPLFLNFQNTLPGSELPQIEL</sequence>
<proteinExistence type="predicted"/>
<evidence type="ECO:0000313" key="2">
    <source>
        <dbReference type="Proteomes" id="UP000283530"/>
    </source>
</evidence>
<comment type="caution">
    <text evidence="1">The sequence shown here is derived from an EMBL/GenBank/DDBJ whole genome shotgun (WGS) entry which is preliminary data.</text>
</comment>